<keyword evidence="1" id="KW-0472">Membrane</keyword>
<dbReference type="AlphaFoldDB" id="A0A191ZJP5"/>
<keyword evidence="1" id="KW-1133">Transmembrane helix</keyword>
<reference evidence="2 3" key="1">
    <citation type="submission" date="2016-06" db="EMBL/GenBank/DDBJ databases">
        <title>Insight into the functional genes involving in sulfur oxidation in Pearl River water.</title>
        <authorList>
            <person name="Luo J."/>
            <person name="Tan X."/>
            <person name="Lin W."/>
        </authorList>
    </citation>
    <scope>NUCLEOTIDE SEQUENCE [LARGE SCALE GENOMIC DNA]</scope>
    <source>
        <strain evidence="2 3">LS2</strain>
    </source>
</reference>
<accession>A0A191ZJP5</accession>
<feature type="transmembrane region" description="Helical" evidence="1">
    <location>
        <begin position="67"/>
        <end position="92"/>
    </location>
</feature>
<dbReference type="Proteomes" id="UP000078596">
    <property type="component" value="Chromosome"/>
</dbReference>
<keyword evidence="1" id="KW-0812">Transmembrane</keyword>
<organism evidence="2 3">
    <name type="scientific">Halothiobacillus diazotrophicus</name>
    <dbReference type="NCBI Taxonomy" id="1860122"/>
    <lineage>
        <taxon>Bacteria</taxon>
        <taxon>Pseudomonadati</taxon>
        <taxon>Pseudomonadota</taxon>
        <taxon>Gammaproteobacteria</taxon>
        <taxon>Chromatiales</taxon>
        <taxon>Halothiobacillaceae</taxon>
        <taxon>Halothiobacillus</taxon>
    </lineage>
</organism>
<sequence length="97" mass="9903">MVQELGLAIGIATLGSLASTVYRLRITAQLPSGLPPDVQGVVADSLTGAISEAHALPTGLLEQARDAFVTGFAAASSICAIAILLLTLLTAAMRQKE</sequence>
<dbReference type="STRING" id="1860122.A9404_12540"/>
<evidence type="ECO:0000313" key="3">
    <source>
        <dbReference type="Proteomes" id="UP000078596"/>
    </source>
</evidence>
<dbReference type="KEGG" id="haz:A9404_12540"/>
<keyword evidence="3" id="KW-1185">Reference proteome</keyword>
<proteinExistence type="predicted"/>
<dbReference type="EMBL" id="CP016027">
    <property type="protein sequence ID" value="ANJ68090.1"/>
    <property type="molecule type" value="Genomic_DNA"/>
</dbReference>
<protein>
    <submittedName>
        <fullName evidence="2">Uncharacterized protein</fullName>
    </submittedName>
</protein>
<gene>
    <name evidence="2" type="ORF">A9404_12540</name>
</gene>
<evidence type="ECO:0000256" key="1">
    <source>
        <dbReference type="SAM" id="Phobius"/>
    </source>
</evidence>
<evidence type="ECO:0000313" key="2">
    <source>
        <dbReference type="EMBL" id="ANJ68090.1"/>
    </source>
</evidence>
<name>A0A191ZJP5_9GAMM</name>